<keyword evidence="7" id="KW-1071">Ligand-gated ion channel</keyword>
<comment type="caution">
    <text evidence="11">The sequence shown here is derived from an EMBL/GenBank/DDBJ whole genome shotgun (WGS) entry which is preliminary data.</text>
</comment>
<dbReference type="InterPro" id="IPR000595">
    <property type="entry name" value="cNMP-bd_dom"/>
</dbReference>
<dbReference type="SUPFAM" id="SSF51206">
    <property type="entry name" value="cAMP-binding domain-like"/>
    <property type="match status" value="1"/>
</dbReference>
<dbReference type="CDD" id="cd00038">
    <property type="entry name" value="CAP_ED"/>
    <property type="match status" value="1"/>
</dbReference>
<evidence type="ECO:0000313" key="12">
    <source>
        <dbReference type="Proteomes" id="UP001211065"/>
    </source>
</evidence>
<dbReference type="InterPro" id="IPR003938">
    <property type="entry name" value="K_chnl_volt-dep_EAG/ELK/ERG"/>
</dbReference>
<comment type="subcellular location">
    <subcellularLocation>
        <location evidence="1">Membrane</location>
        <topology evidence="1">Multi-pass membrane protein</topology>
    </subcellularLocation>
</comment>
<sequence length="499" mass="57776">MDHSLQRIPTGHSARSVRESQFISLTTFYLIPDNSFLKNWSKFMVFVEVFSSMLITYQACFYNEFLFAFIANYTFDIIFFVDIYFKMHTSFLYNGFWVINQADMRKHYINSKKFKVDTILNLPYDFFTLFGFLIPGLDLWRLLSLVRLPKFLRISRTIYYFRVQEQKLHAGVTILVLKILTYLIVIVHSIACIWFSLSCPHGIDNHCIEDSWWSKWKADFVGSTSPASIYVLCIYWTVTTMSTTGYGDIHATNDAERIVALLSMLTGMFFLVYVSGTIASTLSNRDSARVTFKQRLTAITNYMKVRNMDASIQQRVIEYYEFVWKRSKGVDVQNVFSDLPTTFKTEIALSLNNKIISNAEIFKDCSVGFRKRVALSMKLNLFTTNEYLCHKGDIGLEMYFIRKGRVEVFKSDDPEDKFGSVILTEGGHCGEFGVVLGLKHETSVKATCNTDIYVLTREDLQQIFKEFPEDKEVVEKSTMEKREIFEGISISPLKINMSP</sequence>
<dbReference type="InterPro" id="IPR014710">
    <property type="entry name" value="RmlC-like_jellyroll"/>
</dbReference>
<dbReference type="EMBL" id="JADGJW010000207">
    <property type="protein sequence ID" value="KAJ3221819.1"/>
    <property type="molecule type" value="Genomic_DNA"/>
</dbReference>
<dbReference type="InterPro" id="IPR005821">
    <property type="entry name" value="Ion_trans_dom"/>
</dbReference>
<dbReference type="SUPFAM" id="SSF81324">
    <property type="entry name" value="Voltage-gated potassium channels"/>
    <property type="match status" value="1"/>
</dbReference>
<dbReference type="Pfam" id="PF00520">
    <property type="entry name" value="Ion_trans"/>
    <property type="match status" value="1"/>
</dbReference>
<dbReference type="PROSITE" id="PS50042">
    <property type="entry name" value="CNMP_BINDING_3"/>
    <property type="match status" value="1"/>
</dbReference>
<evidence type="ECO:0000256" key="3">
    <source>
        <dbReference type="ARBA" id="ARBA00022692"/>
    </source>
</evidence>
<evidence type="ECO:0000256" key="2">
    <source>
        <dbReference type="ARBA" id="ARBA00022448"/>
    </source>
</evidence>
<dbReference type="PANTHER" id="PTHR45638:SF19">
    <property type="entry name" value="CYCLIC NUCLEOTIDE-BINDING DOMAIN-CONTAINING PROTEIN"/>
    <property type="match status" value="1"/>
</dbReference>
<evidence type="ECO:0000256" key="4">
    <source>
        <dbReference type="ARBA" id="ARBA00022989"/>
    </source>
</evidence>
<dbReference type="FunFam" id="1.10.287.630:FF:000001">
    <property type="entry name" value="Cyclic nucleotide-gated channel alpha 3"/>
    <property type="match status" value="1"/>
</dbReference>
<feature type="domain" description="Cyclic nucleotide-binding" evidence="10">
    <location>
        <begin position="361"/>
        <end position="481"/>
    </location>
</feature>
<evidence type="ECO:0000256" key="6">
    <source>
        <dbReference type="ARBA" id="ARBA00023136"/>
    </source>
</evidence>
<keyword evidence="3 9" id="KW-0812">Transmembrane</keyword>
<evidence type="ECO:0000256" key="8">
    <source>
        <dbReference type="ARBA" id="ARBA00023303"/>
    </source>
</evidence>
<dbReference type="PRINTS" id="PR01463">
    <property type="entry name" value="EAGCHANLFMLY"/>
</dbReference>
<keyword evidence="2" id="KW-0813">Transport</keyword>
<dbReference type="Pfam" id="PF00027">
    <property type="entry name" value="cNMP_binding"/>
    <property type="match status" value="1"/>
</dbReference>
<organism evidence="11 12">
    <name type="scientific">Clydaea vesicula</name>
    <dbReference type="NCBI Taxonomy" id="447962"/>
    <lineage>
        <taxon>Eukaryota</taxon>
        <taxon>Fungi</taxon>
        <taxon>Fungi incertae sedis</taxon>
        <taxon>Chytridiomycota</taxon>
        <taxon>Chytridiomycota incertae sedis</taxon>
        <taxon>Chytridiomycetes</taxon>
        <taxon>Lobulomycetales</taxon>
        <taxon>Lobulomycetaceae</taxon>
        <taxon>Clydaea</taxon>
    </lineage>
</organism>
<dbReference type="GO" id="GO:0005249">
    <property type="term" value="F:voltage-gated potassium channel activity"/>
    <property type="evidence" value="ECO:0007669"/>
    <property type="project" value="InterPro"/>
</dbReference>
<name>A0AAD5Y0G6_9FUNG</name>
<feature type="transmembrane region" description="Helical" evidence="9">
    <location>
        <begin position="122"/>
        <end position="143"/>
    </location>
</feature>
<feature type="transmembrane region" description="Helical" evidence="9">
    <location>
        <begin position="218"/>
        <end position="238"/>
    </location>
</feature>
<evidence type="ECO:0000256" key="1">
    <source>
        <dbReference type="ARBA" id="ARBA00004141"/>
    </source>
</evidence>
<keyword evidence="8" id="KW-0407">Ion channel</keyword>
<accession>A0AAD5Y0G6</accession>
<dbReference type="GO" id="GO:0044877">
    <property type="term" value="F:protein-containing complex binding"/>
    <property type="evidence" value="ECO:0007669"/>
    <property type="project" value="TreeGrafter"/>
</dbReference>
<evidence type="ECO:0000256" key="5">
    <source>
        <dbReference type="ARBA" id="ARBA00023065"/>
    </source>
</evidence>
<dbReference type="GO" id="GO:0005221">
    <property type="term" value="F:intracellularly cyclic nucleotide-activated monoatomic cation channel activity"/>
    <property type="evidence" value="ECO:0007669"/>
    <property type="project" value="InterPro"/>
</dbReference>
<evidence type="ECO:0000256" key="9">
    <source>
        <dbReference type="SAM" id="Phobius"/>
    </source>
</evidence>
<protein>
    <submittedName>
        <fullName evidence="11">Kinesin-like protein kif27</fullName>
    </submittedName>
</protein>
<keyword evidence="12" id="KW-1185">Reference proteome</keyword>
<dbReference type="AlphaFoldDB" id="A0AAD5Y0G6"/>
<dbReference type="Gene3D" id="1.10.287.630">
    <property type="entry name" value="Helix hairpin bin"/>
    <property type="match status" value="1"/>
</dbReference>
<feature type="transmembrane region" description="Helical" evidence="9">
    <location>
        <begin position="65"/>
        <end position="85"/>
    </location>
</feature>
<keyword evidence="5" id="KW-0406">Ion transport</keyword>
<evidence type="ECO:0000256" key="7">
    <source>
        <dbReference type="ARBA" id="ARBA00023286"/>
    </source>
</evidence>
<feature type="transmembrane region" description="Helical" evidence="9">
    <location>
        <begin position="258"/>
        <end position="279"/>
    </location>
</feature>
<dbReference type="GO" id="GO:0016020">
    <property type="term" value="C:membrane"/>
    <property type="evidence" value="ECO:0007669"/>
    <property type="project" value="UniProtKB-SubCell"/>
</dbReference>
<keyword evidence="4 9" id="KW-1133">Transmembrane helix</keyword>
<evidence type="ECO:0000313" key="11">
    <source>
        <dbReference type="EMBL" id="KAJ3221819.1"/>
    </source>
</evidence>
<gene>
    <name evidence="11" type="primary">KIF27_2</name>
    <name evidence="11" type="ORF">HK099_003075</name>
</gene>
<dbReference type="Gene3D" id="2.60.120.10">
    <property type="entry name" value="Jelly Rolls"/>
    <property type="match status" value="1"/>
</dbReference>
<dbReference type="SMART" id="SM00100">
    <property type="entry name" value="cNMP"/>
    <property type="match status" value="1"/>
</dbReference>
<reference evidence="11" key="1">
    <citation type="submission" date="2020-05" db="EMBL/GenBank/DDBJ databases">
        <title>Phylogenomic resolution of chytrid fungi.</title>
        <authorList>
            <person name="Stajich J.E."/>
            <person name="Amses K."/>
            <person name="Simmons R."/>
            <person name="Seto K."/>
            <person name="Myers J."/>
            <person name="Bonds A."/>
            <person name="Quandt C.A."/>
            <person name="Barry K."/>
            <person name="Liu P."/>
            <person name="Grigoriev I."/>
            <person name="Longcore J.E."/>
            <person name="James T.Y."/>
        </authorList>
    </citation>
    <scope>NUCLEOTIDE SEQUENCE</scope>
    <source>
        <strain evidence="11">JEL0476</strain>
    </source>
</reference>
<evidence type="ECO:0000259" key="10">
    <source>
        <dbReference type="PROSITE" id="PS50042"/>
    </source>
</evidence>
<dbReference type="InterPro" id="IPR018490">
    <property type="entry name" value="cNMP-bd_dom_sf"/>
</dbReference>
<feature type="transmembrane region" description="Helical" evidence="9">
    <location>
        <begin position="170"/>
        <end position="197"/>
    </location>
</feature>
<proteinExistence type="predicted"/>
<dbReference type="InterPro" id="IPR050866">
    <property type="entry name" value="CNG_cation_channel"/>
</dbReference>
<keyword evidence="6 9" id="KW-0472">Membrane</keyword>
<dbReference type="Proteomes" id="UP001211065">
    <property type="component" value="Unassembled WGS sequence"/>
</dbReference>
<dbReference type="PANTHER" id="PTHR45638">
    <property type="entry name" value="CYCLIC NUCLEOTIDE-GATED CATION CHANNEL SUBUNIT A"/>
    <property type="match status" value="1"/>
</dbReference>
<dbReference type="Gene3D" id="1.10.287.70">
    <property type="match status" value="1"/>
</dbReference>